<keyword evidence="7" id="KW-0067">ATP-binding</keyword>
<dbReference type="PANTHER" id="PTHR32182">
    <property type="entry name" value="DNA REPLICATION AND REPAIR PROTEIN RECF"/>
    <property type="match status" value="1"/>
</dbReference>
<keyword evidence="6" id="KW-0547">Nucleotide-binding</keyword>
<dbReference type="Gene3D" id="1.20.1050.90">
    <property type="entry name" value="RecF/RecN/SMC, N-terminal domain"/>
    <property type="match status" value="1"/>
</dbReference>
<dbReference type="GO" id="GO:0005524">
    <property type="term" value="F:ATP binding"/>
    <property type="evidence" value="ECO:0007669"/>
    <property type="project" value="UniProtKB-KW"/>
</dbReference>
<evidence type="ECO:0000256" key="5">
    <source>
        <dbReference type="ARBA" id="ARBA00022705"/>
    </source>
</evidence>
<proteinExistence type="inferred from homology"/>
<dbReference type="InterPro" id="IPR027417">
    <property type="entry name" value="P-loop_NTPase"/>
</dbReference>
<keyword evidence="4" id="KW-0963">Cytoplasm</keyword>
<dbReference type="InterPro" id="IPR042174">
    <property type="entry name" value="RecF_2"/>
</dbReference>
<comment type="subcellular location">
    <subcellularLocation>
        <location evidence="1">Cytoplasm</location>
    </subcellularLocation>
</comment>
<dbReference type="InterPro" id="IPR001238">
    <property type="entry name" value="DNA-binding_RecF"/>
</dbReference>
<evidence type="ECO:0000256" key="7">
    <source>
        <dbReference type="ARBA" id="ARBA00022840"/>
    </source>
</evidence>
<reference evidence="10" key="1">
    <citation type="submission" date="2018-06" db="EMBL/GenBank/DDBJ databases">
        <authorList>
            <person name="Zhirakovskaya E."/>
        </authorList>
    </citation>
    <scope>NUCLEOTIDE SEQUENCE</scope>
</reference>
<name>A0A3B1AR18_9ZZZZ</name>
<evidence type="ECO:0000256" key="1">
    <source>
        <dbReference type="ARBA" id="ARBA00004496"/>
    </source>
</evidence>
<evidence type="ECO:0000313" key="10">
    <source>
        <dbReference type="EMBL" id="VAX01828.1"/>
    </source>
</evidence>
<dbReference type="Pfam" id="PF02463">
    <property type="entry name" value="SMC_N"/>
    <property type="match status" value="1"/>
</dbReference>
<dbReference type="AlphaFoldDB" id="A0A3B1AR18"/>
<evidence type="ECO:0000259" key="9">
    <source>
        <dbReference type="Pfam" id="PF02463"/>
    </source>
</evidence>
<sequence length="360" mass="41308">MSLKLLRIHNVRNLSEVDIEPCSGLNIFYGANASGKTSLLESISILGTTRSFRTHHVKQIIQYTKTELTVFGQLNDGEKTFPIGIEKSKNATTVRINGQTLKQSSELTKLLPVVSLHPELHRLVSEGPKFRRQFLDMGVFHVEHHFLSIWQDYHKILRQRNAALRQEQSDSLIKMWDKDLIKYSEQITAMRQDYIARLQKYYETTASSLLGFIPDIHYQTGWSKDLDFATALHEGFDNDKDKHYTRSGPHRADIKFSYQATPVQHCFSRGQQKMLVTILLLSQALLLREKQQHCIILVDDLAAELDVEHRQLLMQLLQDSQAQCFISLTDPNLLNIDSALDIKLFHVEHGVITADTMNSL</sequence>
<dbReference type="GO" id="GO:0003697">
    <property type="term" value="F:single-stranded DNA binding"/>
    <property type="evidence" value="ECO:0007669"/>
    <property type="project" value="InterPro"/>
</dbReference>
<evidence type="ECO:0000256" key="4">
    <source>
        <dbReference type="ARBA" id="ARBA00022490"/>
    </source>
</evidence>
<dbReference type="PANTHER" id="PTHR32182:SF0">
    <property type="entry name" value="DNA REPLICATION AND REPAIR PROTEIN RECF"/>
    <property type="match status" value="1"/>
</dbReference>
<dbReference type="InterPro" id="IPR003395">
    <property type="entry name" value="RecF/RecN/SMC_N"/>
</dbReference>
<feature type="domain" description="RecF/RecN/SMC N-terminal" evidence="9">
    <location>
        <begin position="3"/>
        <end position="350"/>
    </location>
</feature>
<dbReference type="PROSITE" id="PS00617">
    <property type="entry name" value="RECF_1"/>
    <property type="match status" value="1"/>
</dbReference>
<evidence type="ECO:0000256" key="6">
    <source>
        <dbReference type="ARBA" id="ARBA00022741"/>
    </source>
</evidence>
<dbReference type="EMBL" id="UOFS01000050">
    <property type="protein sequence ID" value="VAX01828.1"/>
    <property type="molecule type" value="Genomic_DNA"/>
</dbReference>
<comment type="similarity">
    <text evidence="2">Belongs to the RecF family.</text>
</comment>
<keyword evidence="5" id="KW-0235">DNA replication</keyword>
<dbReference type="PROSITE" id="PS00618">
    <property type="entry name" value="RECF_2"/>
    <property type="match status" value="1"/>
</dbReference>
<dbReference type="NCBIfam" id="TIGR00611">
    <property type="entry name" value="recf"/>
    <property type="match status" value="1"/>
</dbReference>
<dbReference type="InterPro" id="IPR018078">
    <property type="entry name" value="DNA-binding_RecF_CS"/>
</dbReference>
<evidence type="ECO:0000256" key="2">
    <source>
        <dbReference type="ARBA" id="ARBA00008016"/>
    </source>
</evidence>
<organism evidence="10">
    <name type="scientific">hydrothermal vent metagenome</name>
    <dbReference type="NCBI Taxonomy" id="652676"/>
    <lineage>
        <taxon>unclassified sequences</taxon>
        <taxon>metagenomes</taxon>
        <taxon>ecological metagenomes</taxon>
    </lineage>
</organism>
<evidence type="ECO:0000256" key="3">
    <source>
        <dbReference type="ARBA" id="ARBA00020170"/>
    </source>
</evidence>
<keyword evidence="8" id="KW-0238">DNA-binding</keyword>
<accession>A0A3B1AR18</accession>
<dbReference type="GO" id="GO:0000731">
    <property type="term" value="P:DNA synthesis involved in DNA repair"/>
    <property type="evidence" value="ECO:0007669"/>
    <property type="project" value="TreeGrafter"/>
</dbReference>
<dbReference type="GO" id="GO:0005737">
    <property type="term" value="C:cytoplasm"/>
    <property type="evidence" value="ECO:0007669"/>
    <property type="project" value="UniProtKB-SubCell"/>
</dbReference>
<dbReference type="HAMAP" id="MF_00365">
    <property type="entry name" value="RecF"/>
    <property type="match status" value="1"/>
</dbReference>
<dbReference type="GO" id="GO:0006302">
    <property type="term" value="P:double-strand break repair"/>
    <property type="evidence" value="ECO:0007669"/>
    <property type="project" value="TreeGrafter"/>
</dbReference>
<gene>
    <name evidence="10" type="ORF">MNBD_GAMMA22-166</name>
</gene>
<dbReference type="GO" id="GO:0006260">
    <property type="term" value="P:DNA replication"/>
    <property type="evidence" value="ECO:0007669"/>
    <property type="project" value="UniProtKB-KW"/>
</dbReference>
<dbReference type="Gene3D" id="3.40.50.300">
    <property type="entry name" value="P-loop containing nucleotide triphosphate hydrolases"/>
    <property type="match status" value="1"/>
</dbReference>
<evidence type="ECO:0000256" key="8">
    <source>
        <dbReference type="ARBA" id="ARBA00023125"/>
    </source>
</evidence>
<dbReference type="SUPFAM" id="SSF52540">
    <property type="entry name" value="P-loop containing nucleoside triphosphate hydrolases"/>
    <property type="match status" value="1"/>
</dbReference>
<protein>
    <recommendedName>
        <fullName evidence="3">DNA replication and repair protein RecF</fullName>
    </recommendedName>
</protein>